<name>A0A7R9H425_TIMCR</name>
<keyword evidence="2" id="KW-0472">Membrane</keyword>
<feature type="region of interest" description="Disordered" evidence="1">
    <location>
        <begin position="127"/>
        <end position="154"/>
    </location>
</feature>
<protein>
    <submittedName>
        <fullName evidence="3">Uncharacterized protein</fullName>
    </submittedName>
</protein>
<evidence type="ECO:0000256" key="1">
    <source>
        <dbReference type="SAM" id="MobiDB-lite"/>
    </source>
</evidence>
<gene>
    <name evidence="3" type="ORF">TCEB3V08_LOCUS8854</name>
</gene>
<proteinExistence type="predicted"/>
<feature type="compositionally biased region" description="Polar residues" evidence="1">
    <location>
        <begin position="135"/>
        <end position="150"/>
    </location>
</feature>
<accession>A0A7R9H425</accession>
<feature type="transmembrane region" description="Helical" evidence="2">
    <location>
        <begin position="47"/>
        <end position="68"/>
    </location>
</feature>
<reference evidence="3" key="1">
    <citation type="submission" date="2020-11" db="EMBL/GenBank/DDBJ databases">
        <authorList>
            <person name="Tran Van P."/>
        </authorList>
    </citation>
    <scope>NUCLEOTIDE SEQUENCE</scope>
</reference>
<sequence>MFVHESRALLEVNSNTTSLMDTPVTNKTFFGFMEEEEEVGFTDMQTVFLACIATLIPLVFILLAGFIVRSGRPVQRPLGALARLTSHHLGVLIGPGGGPHSNLGTERDEDTDAMFRSWTISRSLSEANLAPGGSNRASPTTQVDGGSNKQTTKDGEIEVRISVGFLWRRFHVRKGEGYEGVLQREESSDPLAVKSLSVSGNILPHEVSNPPHTQDEQSRVKSRAGPECAHIRVEGEWKPIIIKTTLSTSDRDSNLDLLVLSSPVYCESCALDCTASDAVDRSRGGPSIRGPCRRGLGSHAPNWALFCMITDKDLFCMITDRALMCMIIELVRRFPA</sequence>
<dbReference type="EMBL" id="OC320048">
    <property type="protein sequence ID" value="CAD7407054.1"/>
    <property type="molecule type" value="Genomic_DNA"/>
</dbReference>
<keyword evidence="2" id="KW-0812">Transmembrane</keyword>
<evidence type="ECO:0000256" key="2">
    <source>
        <dbReference type="SAM" id="Phobius"/>
    </source>
</evidence>
<keyword evidence="2" id="KW-1133">Transmembrane helix</keyword>
<dbReference type="AlphaFoldDB" id="A0A7R9H425"/>
<organism evidence="3">
    <name type="scientific">Timema cristinae</name>
    <name type="common">Walking stick</name>
    <dbReference type="NCBI Taxonomy" id="61476"/>
    <lineage>
        <taxon>Eukaryota</taxon>
        <taxon>Metazoa</taxon>
        <taxon>Ecdysozoa</taxon>
        <taxon>Arthropoda</taxon>
        <taxon>Hexapoda</taxon>
        <taxon>Insecta</taxon>
        <taxon>Pterygota</taxon>
        <taxon>Neoptera</taxon>
        <taxon>Polyneoptera</taxon>
        <taxon>Phasmatodea</taxon>
        <taxon>Timematodea</taxon>
        <taxon>Timematoidea</taxon>
        <taxon>Timematidae</taxon>
        <taxon>Timema</taxon>
    </lineage>
</organism>
<evidence type="ECO:0000313" key="3">
    <source>
        <dbReference type="EMBL" id="CAD7407054.1"/>
    </source>
</evidence>